<dbReference type="InterPro" id="IPR011766">
    <property type="entry name" value="TPP_enzyme_TPP-bd"/>
</dbReference>
<dbReference type="Pfam" id="PF02775">
    <property type="entry name" value="TPP_enzyme_C"/>
    <property type="match status" value="1"/>
</dbReference>
<dbReference type="InterPro" id="IPR012782">
    <property type="entry name" value="Acetolactate_synth_catblc"/>
</dbReference>
<evidence type="ECO:0000259" key="5">
    <source>
        <dbReference type="Pfam" id="PF02775"/>
    </source>
</evidence>
<dbReference type="InterPro" id="IPR029061">
    <property type="entry name" value="THDP-binding"/>
</dbReference>
<dbReference type="Proteomes" id="UP000184222">
    <property type="component" value="Chromosome"/>
</dbReference>
<dbReference type="InterPro" id="IPR029035">
    <property type="entry name" value="DHS-like_NAD/FAD-binding_dom"/>
</dbReference>
<dbReference type="GO" id="GO:0030976">
    <property type="term" value="F:thiamine pyrophosphate binding"/>
    <property type="evidence" value="ECO:0007669"/>
    <property type="project" value="InterPro"/>
</dbReference>
<dbReference type="Gene3D" id="3.40.50.1220">
    <property type="entry name" value="TPP-binding domain"/>
    <property type="match status" value="1"/>
</dbReference>
<sequence length="548" mass="60729">MLSGAQIVVKCLESQNVEYVFGIPGAKIDAVFDALVDSNIKVILCRHEQNAAFMAAAYGRVTGKPGVVLVTSGPGVANLATGLLTANTEGDPIVALGGNVPLNMKFRETHQNTDNVKLLESITKSSIEVTTADIIPEAIANAFRLSTSPQAGACFISLPQDILTNQTQAKPCSNLLKINYGHANKQAIEKACQYIANAKKPILLLGQEASRPENTEDIIKLIRKYQIPAISTYQGAGVIPKDLLFCFYGRVGLFKNQPGDKLLQKSDLVITVGFNLCEYDPEIWNENSSKKIIHINYNPANIHTTYQPECELLGNIKENVKSLAKHIIDISIHSYKNLQDELFDKIRQGKNKIGKNNTIHPLRFIYELNKVIDDDTIICCDVGTVYMWLARYLISHKPHQLLFSNGQQTLGVGLPWAIAVKLANPNKKVISISGDGGFLFSAMELETAIRENINIIHFVWRDGSYDMVKEQQVMKYKRESAVELGKIDIPKFAEAFGANGDQIKQPEDITKVYNNSLNIDKPTIIDIEIDYSDNIDLFVKAHEENLGN</sequence>
<gene>
    <name evidence="7" type="ORF">F7310_06615</name>
</gene>
<comment type="similarity">
    <text evidence="1 3">Belongs to the TPP enzyme family.</text>
</comment>
<organism evidence="7 8">
    <name type="scientific">Francisella uliginis</name>
    <dbReference type="NCBI Taxonomy" id="573570"/>
    <lineage>
        <taxon>Bacteria</taxon>
        <taxon>Pseudomonadati</taxon>
        <taxon>Pseudomonadota</taxon>
        <taxon>Gammaproteobacteria</taxon>
        <taxon>Thiotrichales</taxon>
        <taxon>Francisellaceae</taxon>
        <taxon>Francisella</taxon>
    </lineage>
</organism>
<keyword evidence="2 3" id="KW-0786">Thiamine pyrophosphate</keyword>
<feature type="domain" description="Thiamine pyrophosphate enzyme TPP-binding" evidence="5">
    <location>
        <begin position="381"/>
        <end position="527"/>
    </location>
</feature>
<dbReference type="GO" id="GO:0009097">
    <property type="term" value="P:isoleucine biosynthetic process"/>
    <property type="evidence" value="ECO:0007669"/>
    <property type="project" value="TreeGrafter"/>
</dbReference>
<name>A0A1L4BT76_9GAMM</name>
<reference evidence="7 8" key="1">
    <citation type="journal article" date="2016" name="Appl. Environ. Microbiol.">
        <title>Whole genome relationships among Francisella bacteria of diverse origin define new species and provide specific regions for detection.</title>
        <authorList>
            <person name="Challacombe J.F."/>
            <person name="Petersen J.M."/>
            <person name="Gallegos-Graves V."/>
            <person name="Hodge D."/>
            <person name="Pillai S."/>
            <person name="Kuske C.R."/>
        </authorList>
    </citation>
    <scope>NUCLEOTIDE SEQUENCE [LARGE SCALE GENOMIC DNA]</scope>
    <source>
        <strain evidence="8">TX07-7310</strain>
    </source>
</reference>
<dbReference type="KEGG" id="frx:F7310_06615"/>
<dbReference type="PANTHER" id="PTHR18968:SF129">
    <property type="entry name" value="ACETOLACTATE SYNTHASE"/>
    <property type="match status" value="1"/>
</dbReference>
<accession>A0A1L4BT76</accession>
<dbReference type="InterPro" id="IPR045229">
    <property type="entry name" value="TPP_enz"/>
</dbReference>
<evidence type="ECO:0000259" key="4">
    <source>
        <dbReference type="Pfam" id="PF00205"/>
    </source>
</evidence>
<dbReference type="SUPFAM" id="SSF52518">
    <property type="entry name" value="Thiamin diphosphate-binding fold (THDP-binding)"/>
    <property type="match status" value="2"/>
</dbReference>
<dbReference type="GO" id="GO:0000287">
    <property type="term" value="F:magnesium ion binding"/>
    <property type="evidence" value="ECO:0007669"/>
    <property type="project" value="InterPro"/>
</dbReference>
<dbReference type="Pfam" id="PF02776">
    <property type="entry name" value="TPP_enzyme_N"/>
    <property type="match status" value="1"/>
</dbReference>
<dbReference type="InterPro" id="IPR000399">
    <property type="entry name" value="TPP-bd_CS"/>
</dbReference>
<feature type="domain" description="Thiamine pyrophosphate enzyme central" evidence="4">
    <location>
        <begin position="188"/>
        <end position="322"/>
    </location>
</feature>
<dbReference type="NCBIfam" id="TIGR02418">
    <property type="entry name" value="acolac_catab"/>
    <property type="match status" value="1"/>
</dbReference>
<dbReference type="CDD" id="cd07035">
    <property type="entry name" value="TPP_PYR_POX_like"/>
    <property type="match status" value="1"/>
</dbReference>
<dbReference type="GO" id="GO:0034077">
    <property type="term" value="P:butanediol metabolic process"/>
    <property type="evidence" value="ECO:0007669"/>
    <property type="project" value="InterPro"/>
</dbReference>
<dbReference type="GO" id="GO:0003984">
    <property type="term" value="F:acetolactate synthase activity"/>
    <property type="evidence" value="ECO:0007669"/>
    <property type="project" value="InterPro"/>
</dbReference>
<dbReference type="EMBL" id="CP016796">
    <property type="protein sequence ID" value="API87048.1"/>
    <property type="molecule type" value="Genomic_DNA"/>
</dbReference>
<evidence type="ECO:0000313" key="8">
    <source>
        <dbReference type="Proteomes" id="UP000184222"/>
    </source>
</evidence>
<evidence type="ECO:0000256" key="1">
    <source>
        <dbReference type="ARBA" id="ARBA00007812"/>
    </source>
</evidence>
<dbReference type="RefSeq" id="WP_072712696.1">
    <property type="nucleotide sequence ID" value="NZ_CP016796.1"/>
</dbReference>
<dbReference type="PANTHER" id="PTHR18968">
    <property type="entry name" value="THIAMINE PYROPHOSPHATE ENZYMES"/>
    <property type="match status" value="1"/>
</dbReference>
<dbReference type="InterPro" id="IPR012001">
    <property type="entry name" value="Thiamin_PyroP_enz_TPP-bd_dom"/>
</dbReference>
<feature type="domain" description="Thiamine pyrophosphate enzyme N-terminal TPP-binding" evidence="6">
    <location>
        <begin position="3"/>
        <end position="116"/>
    </location>
</feature>
<evidence type="ECO:0000256" key="3">
    <source>
        <dbReference type="RuleBase" id="RU362132"/>
    </source>
</evidence>
<proteinExistence type="inferred from homology"/>
<keyword evidence="8" id="KW-1185">Reference proteome</keyword>
<dbReference type="PROSITE" id="PS00187">
    <property type="entry name" value="TPP_ENZYMES"/>
    <property type="match status" value="1"/>
</dbReference>
<dbReference type="GO" id="GO:0050660">
    <property type="term" value="F:flavin adenine dinucleotide binding"/>
    <property type="evidence" value="ECO:0007669"/>
    <property type="project" value="TreeGrafter"/>
</dbReference>
<dbReference type="Pfam" id="PF00205">
    <property type="entry name" value="TPP_enzyme_M"/>
    <property type="match status" value="1"/>
</dbReference>
<dbReference type="STRING" id="573570.F7310_06615"/>
<dbReference type="GO" id="GO:0005948">
    <property type="term" value="C:acetolactate synthase complex"/>
    <property type="evidence" value="ECO:0007669"/>
    <property type="project" value="TreeGrafter"/>
</dbReference>
<dbReference type="InterPro" id="IPR012000">
    <property type="entry name" value="Thiamin_PyroP_enz_cen_dom"/>
</dbReference>
<dbReference type="NCBIfam" id="NF006378">
    <property type="entry name" value="PRK08617.1"/>
    <property type="match status" value="1"/>
</dbReference>
<dbReference type="Gene3D" id="3.40.50.970">
    <property type="match status" value="2"/>
</dbReference>
<evidence type="ECO:0000313" key="7">
    <source>
        <dbReference type="EMBL" id="API87048.1"/>
    </source>
</evidence>
<dbReference type="AlphaFoldDB" id="A0A1L4BT76"/>
<dbReference type="GO" id="GO:0009099">
    <property type="term" value="P:L-valine biosynthetic process"/>
    <property type="evidence" value="ECO:0007669"/>
    <property type="project" value="TreeGrafter"/>
</dbReference>
<evidence type="ECO:0000259" key="6">
    <source>
        <dbReference type="Pfam" id="PF02776"/>
    </source>
</evidence>
<dbReference type="FunFam" id="3.40.50.970:FF:000007">
    <property type="entry name" value="Acetolactate synthase"/>
    <property type="match status" value="1"/>
</dbReference>
<evidence type="ECO:0000256" key="2">
    <source>
        <dbReference type="ARBA" id="ARBA00023052"/>
    </source>
</evidence>
<dbReference type="SUPFAM" id="SSF52467">
    <property type="entry name" value="DHS-like NAD/FAD-binding domain"/>
    <property type="match status" value="1"/>
</dbReference>
<dbReference type="OrthoDB" id="9785953at2"/>
<protein>
    <submittedName>
        <fullName evidence="7">Acetolactate synthase</fullName>
    </submittedName>
</protein>